<evidence type="ECO:0000313" key="1">
    <source>
        <dbReference type="EMBL" id="JAH64696.1"/>
    </source>
</evidence>
<accession>A0A0E9UFW1</accession>
<dbReference type="EMBL" id="GBXM01043881">
    <property type="protein sequence ID" value="JAH64696.1"/>
    <property type="molecule type" value="Transcribed_RNA"/>
</dbReference>
<dbReference type="AlphaFoldDB" id="A0A0E9UFW1"/>
<protein>
    <submittedName>
        <fullName evidence="1">Uncharacterized protein</fullName>
    </submittedName>
</protein>
<proteinExistence type="predicted"/>
<reference evidence="1" key="2">
    <citation type="journal article" date="2015" name="Fish Shellfish Immunol.">
        <title>Early steps in the European eel (Anguilla anguilla)-Vibrio vulnificus interaction in the gills: Role of the RtxA13 toxin.</title>
        <authorList>
            <person name="Callol A."/>
            <person name="Pajuelo D."/>
            <person name="Ebbesson L."/>
            <person name="Teles M."/>
            <person name="MacKenzie S."/>
            <person name="Amaro C."/>
        </authorList>
    </citation>
    <scope>NUCLEOTIDE SEQUENCE</scope>
</reference>
<reference evidence="1" key="1">
    <citation type="submission" date="2014-11" db="EMBL/GenBank/DDBJ databases">
        <authorList>
            <person name="Amaro Gonzalez C."/>
        </authorList>
    </citation>
    <scope>NUCLEOTIDE SEQUENCE</scope>
</reference>
<name>A0A0E9UFW1_ANGAN</name>
<organism evidence="1">
    <name type="scientific">Anguilla anguilla</name>
    <name type="common">European freshwater eel</name>
    <name type="synonym">Muraena anguilla</name>
    <dbReference type="NCBI Taxonomy" id="7936"/>
    <lineage>
        <taxon>Eukaryota</taxon>
        <taxon>Metazoa</taxon>
        <taxon>Chordata</taxon>
        <taxon>Craniata</taxon>
        <taxon>Vertebrata</taxon>
        <taxon>Euteleostomi</taxon>
        <taxon>Actinopterygii</taxon>
        <taxon>Neopterygii</taxon>
        <taxon>Teleostei</taxon>
        <taxon>Anguilliformes</taxon>
        <taxon>Anguillidae</taxon>
        <taxon>Anguilla</taxon>
    </lineage>
</organism>
<sequence>MSDCLKRRSIYSSARSGHSLTKETHDHYIMCTNSVSIAIYRTSASNNLKM</sequence>